<evidence type="ECO:0000256" key="10">
    <source>
        <dbReference type="ARBA" id="ARBA00023201"/>
    </source>
</evidence>
<dbReference type="GO" id="GO:0015293">
    <property type="term" value="F:symporter activity"/>
    <property type="evidence" value="ECO:0007669"/>
    <property type="project" value="TreeGrafter"/>
</dbReference>
<organism evidence="12 13">
    <name type="scientific">Amblyomma americanum</name>
    <name type="common">Lone star tick</name>
    <dbReference type="NCBI Taxonomy" id="6943"/>
    <lineage>
        <taxon>Eukaryota</taxon>
        <taxon>Metazoa</taxon>
        <taxon>Ecdysozoa</taxon>
        <taxon>Arthropoda</taxon>
        <taxon>Chelicerata</taxon>
        <taxon>Arachnida</taxon>
        <taxon>Acari</taxon>
        <taxon>Parasitiformes</taxon>
        <taxon>Ixodida</taxon>
        <taxon>Ixodoidea</taxon>
        <taxon>Ixodidae</taxon>
        <taxon>Amblyomminae</taxon>
        <taxon>Amblyomma</taxon>
    </lineage>
</organism>
<feature type="transmembrane region" description="Helical" evidence="11">
    <location>
        <begin position="90"/>
        <end position="115"/>
    </location>
</feature>
<evidence type="ECO:0000256" key="2">
    <source>
        <dbReference type="ARBA" id="ARBA00006434"/>
    </source>
</evidence>
<evidence type="ECO:0000256" key="5">
    <source>
        <dbReference type="ARBA" id="ARBA00022692"/>
    </source>
</evidence>
<proteinExistence type="inferred from homology"/>
<evidence type="ECO:0000256" key="6">
    <source>
        <dbReference type="ARBA" id="ARBA00022989"/>
    </source>
</evidence>
<evidence type="ECO:0000256" key="1">
    <source>
        <dbReference type="ARBA" id="ARBA00004651"/>
    </source>
</evidence>
<evidence type="ECO:0000256" key="9">
    <source>
        <dbReference type="ARBA" id="ARBA00023136"/>
    </source>
</evidence>
<keyword evidence="8" id="KW-0406">Ion transport</keyword>
<dbReference type="AlphaFoldDB" id="A0AAQ4EYL5"/>
<feature type="transmembrane region" description="Helical" evidence="11">
    <location>
        <begin position="57"/>
        <end position="84"/>
    </location>
</feature>
<keyword evidence="3" id="KW-0813">Transport</keyword>
<dbReference type="EMBL" id="JARKHS020009364">
    <property type="protein sequence ID" value="KAK8779936.1"/>
    <property type="molecule type" value="Genomic_DNA"/>
</dbReference>
<comment type="similarity">
    <text evidence="2">Belongs to the sodium:solute symporter (SSF) (TC 2.A.21) family.</text>
</comment>
<dbReference type="GO" id="GO:0005886">
    <property type="term" value="C:plasma membrane"/>
    <property type="evidence" value="ECO:0007669"/>
    <property type="project" value="UniProtKB-SubCell"/>
</dbReference>
<dbReference type="PANTHER" id="PTHR42985">
    <property type="entry name" value="SODIUM-COUPLED MONOCARBOXYLATE TRANSPORTER"/>
    <property type="match status" value="1"/>
</dbReference>
<keyword evidence="13" id="KW-1185">Reference proteome</keyword>
<gene>
    <name evidence="12" type="ORF">V5799_018724</name>
</gene>
<comment type="subcellular location">
    <subcellularLocation>
        <location evidence="1">Cell membrane</location>
        <topology evidence="1">Multi-pass membrane protein</topology>
    </subcellularLocation>
</comment>
<keyword evidence="4" id="KW-1003">Cell membrane</keyword>
<dbReference type="PROSITE" id="PS50283">
    <property type="entry name" value="NA_SOLUT_SYMP_3"/>
    <property type="match status" value="1"/>
</dbReference>
<dbReference type="GO" id="GO:0006814">
    <property type="term" value="P:sodium ion transport"/>
    <property type="evidence" value="ECO:0007669"/>
    <property type="project" value="UniProtKB-KW"/>
</dbReference>
<evidence type="ECO:0000256" key="8">
    <source>
        <dbReference type="ARBA" id="ARBA00023065"/>
    </source>
</evidence>
<dbReference type="Gene3D" id="1.20.1730.10">
    <property type="entry name" value="Sodium/glucose cotransporter"/>
    <property type="match status" value="1"/>
</dbReference>
<protein>
    <recommendedName>
        <fullName evidence="14">Sodium-dependent multivitamin transporter</fullName>
    </recommendedName>
</protein>
<evidence type="ECO:0000256" key="11">
    <source>
        <dbReference type="SAM" id="Phobius"/>
    </source>
</evidence>
<evidence type="ECO:0000256" key="7">
    <source>
        <dbReference type="ARBA" id="ARBA00023053"/>
    </source>
</evidence>
<evidence type="ECO:0000256" key="3">
    <source>
        <dbReference type="ARBA" id="ARBA00022448"/>
    </source>
</evidence>
<keyword evidence="9 11" id="KW-0472">Membrane</keyword>
<feature type="transmembrane region" description="Helical" evidence="11">
    <location>
        <begin position="12"/>
        <end position="32"/>
    </location>
</feature>
<sequence>MAAPPLYVADYLTVGSISALGIGVGLAATFFGRRPKAEAATSQDNDQEEAFLGSRRLYAIPLAVSMFASAVTSTSVVSFTAHFYVYGLHVVWGAVSKAMVAPIMAHAFVPVVYGLRLTSVFQ</sequence>
<evidence type="ECO:0000256" key="4">
    <source>
        <dbReference type="ARBA" id="ARBA00022475"/>
    </source>
</evidence>
<evidence type="ECO:0008006" key="14">
    <source>
        <dbReference type="Google" id="ProtNLM"/>
    </source>
</evidence>
<accession>A0AAQ4EYL5</accession>
<dbReference type="InterPro" id="IPR051163">
    <property type="entry name" value="Sodium:Solute_Symporter_SSF"/>
</dbReference>
<reference evidence="12 13" key="1">
    <citation type="journal article" date="2023" name="Arcadia Sci">
        <title>De novo assembly of a long-read Amblyomma americanum tick genome.</title>
        <authorList>
            <person name="Chou S."/>
            <person name="Poskanzer K.E."/>
            <person name="Rollins M."/>
            <person name="Thuy-Boun P.S."/>
        </authorList>
    </citation>
    <scope>NUCLEOTIDE SEQUENCE [LARGE SCALE GENOMIC DNA]</scope>
    <source>
        <strain evidence="12">F_SG_1</strain>
        <tissue evidence="12">Salivary glands</tissue>
    </source>
</reference>
<dbReference type="Proteomes" id="UP001321473">
    <property type="component" value="Unassembled WGS sequence"/>
</dbReference>
<dbReference type="InterPro" id="IPR038377">
    <property type="entry name" value="Na/Glc_symporter_sf"/>
</dbReference>
<comment type="caution">
    <text evidence="12">The sequence shown here is derived from an EMBL/GenBank/DDBJ whole genome shotgun (WGS) entry which is preliminary data.</text>
</comment>
<feature type="non-terminal residue" evidence="12">
    <location>
        <position position="122"/>
    </location>
</feature>
<name>A0AAQ4EYL5_AMBAM</name>
<keyword evidence="10" id="KW-0739">Sodium transport</keyword>
<keyword evidence="7" id="KW-0915">Sodium</keyword>
<keyword evidence="5 11" id="KW-0812">Transmembrane</keyword>
<evidence type="ECO:0000313" key="12">
    <source>
        <dbReference type="EMBL" id="KAK8779936.1"/>
    </source>
</evidence>
<dbReference type="InterPro" id="IPR001734">
    <property type="entry name" value="Na/solute_symporter"/>
</dbReference>
<evidence type="ECO:0000313" key="13">
    <source>
        <dbReference type="Proteomes" id="UP001321473"/>
    </source>
</evidence>
<keyword evidence="6 11" id="KW-1133">Transmembrane helix</keyword>
<dbReference type="PANTHER" id="PTHR42985:SF40">
    <property type="entry name" value="LD47995P-RELATED"/>
    <property type="match status" value="1"/>
</dbReference>